<dbReference type="OrthoDB" id="10261556at2759"/>
<dbReference type="Gene3D" id="3.40.50.300">
    <property type="entry name" value="P-loop containing nucleotide triphosphate hydrolases"/>
    <property type="match status" value="1"/>
</dbReference>
<accession>A0A0C9SWA3</accession>
<dbReference type="Proteomes" id="UP000053263">
    <property type="component" value="Unassembled WGS sequence"/>
</dbReference>
<sequence length="78" mass="8708">MAALCQDIRAGKYPLLLVSPEQLSMHDGHLPRMAQLLSDQRFVSLVKRIQVDEAHTIYTAHQQNVPAVDSAVKRCIAL</sequence>
<dbReference type="AlphaFoldDB" id="A0A0C9SWA3"/>
<protein>
    <recommendedName>
        <fullName evidence="3">Helicase ATP-binding domain-containing protein</fullName>
    </recommendedName>
</protein>
<evidence type="ECO:0008006" key="3">
    <source>
        <dbReference type="Google" id="ProtNLM"/>
    </source>
</evidence>
<name>A0A0C9SWA3_PLICR</name>
<proteinExistence type="predicted"/>
<keyword evidence="2" id="KW-1185">Reference proteome</keyword>
<dbReference type="HOGENOM" id="CLU_2623027_0_0_1"/>
<dbReference type="EMBL" id="KN832576">
    <property type="protein sequence ID" value="KII83575.1"/>
    <property type="molecule type" value="Genomic_DNA"/>
</dbReference>
<evidence type="ECO:0000313" key="2">
    <source>
        <dbReference type="Proteomes" id="UP000053263"/>
    </source>
</evidence>
<evidence type="ECO:0000313" key="1">
    <source>
        <dbReference type="EMBL" id="KII83575.1"/>
    </source>
</evidence>
<reference evidence="1 2" key="1">
    <citation type="submission" date="2014-06" db="EMBL/GenBank/DDBJ databases">
        <title>Evolutionary Origins and Diversification of the Mycorrhizal Mutualists.</title>
        <authorList>
            <consortium name="DOE Joint Genome Institute"/>
            <consortium name="Mycorrhizal Genomics Consortium"/>
            <person name="Kohler A."/>
            <person name="Kuo A."/>
            <person name="Nagy L.G."/>
            <person name="Floudas D."/>
            <person name="Copeland A."/>
            <person name="Barry K.W."/>
            <person name="Cichocki N."/>
            <person name="Veneault-Fourrey C."/>
            <person name="LaButti K."/>
            <person name="Lindquist E.A."/>
            <person name="Lipzen A."/>
            <person name="Lundell T."/>
            <person name="Morin E."/>
            <person name="Murat C."/>
            <person name="Riley R."/>
            <person name="Ohm R."/>
            <person name="Sun H."/>
            <person name="Tunlid A."/>
            <person name="Henrissat B."/>
            <person name="Grigoriev I.V."/>
            <person name="Hibbett D.S."/>
            <person name="Martin F."/>
        </authorList>
    </citation>
    <scope>NUCLEOTIDE SEQUENCE [LARGE SCALE GENOMIC DNA]</scope>
    <source>
        <strain evidence="1 2">FD-325 SS-3</strain>
    </source>
</reference>
<gene>
    <name evidence="1" type="ORF">PLICRDRAFT_119367</name>
</gene>
<dbReference type="InterPro" id="IPR027417">
    <property type="entry name" value="P-loop_NTPase"/>
</dbReference>
<organism evidence="1 2">
    <name type="scientific">Plicaturopsis crispa FD-325 SS-3</name>
    <dbReference type="NCBI Taxonomy" id="944288"/>
    <lineage>
        <taxon>Eukaryota</taxon>
        <taxon>Fungi</taxon>
        <taxon>Dikarya</taxon>
        <taxon>Basidiomycota</taxon>
        <taxon>Agaricomycotina</taxon>
        <taxon>Agaricomycetes</taxon>
        <taxon>Agaricomycetidae</taxon>
        <taxon>Amylocorticiales</taxon>
        <taxon>Amylocorticiaceae</taxon>
        <taxon>Plicatura</taxon>
        <taxon>Plicaturopsis crispa</taxon>
    </lineage>
</organism>